<feature type="transmembrane region" description="Helical" evidence="1">
    <location>
        <begin position="38"/>
        <end position="57"/>
    </location>
</feature>
<protein>
    <submittedName>
        <fullName evidence="3">YrhK family protein</fullName>
    </submittedName>
</protein>
<comment type="caution">
    <text evidence="3">The sequence shown here is derived from an EMBL/GenBank/DDBJ whole genome shotgun (WGS) entry which is preliminary data.</text>
</comment>
<dbReference type="EMBL" id="JBHRTL010000004">
    <property type="protein sequence ID" value="MFC3154562.1"/>
    <property type="molecule type" value="Genomic_DNA"/>
</dbReference>
<gene>
    <name evidence="3" type="ORF">ACFOEB_05050</name>
</gene>
<dbReference type="RefSeq" id="WP_339618023.1">
    <property type="nucleotide sequence ID" value="NZ_AP031500.1"/>
</dbReference>
<sequence length="61" mass="6679">MTVFSKAICWTNVVSSVAFLLGSLLFLPRFAPYATTGVWLFALGSLLMLIGALHANFTRDK</sequence>
<evidence type="ECO:0000259" key="2">
    <source>
        <dbReference type="Pfam" id="PF14145"/>
    </source>
</evidence>
<accession>A0ABV7HLH7</accession>
<feature type="domain" description="YrhK" evidence="2">
    <location>
        <begin position="11"/>
        <end position="54"/>
    </location>
</feature>
<evidence type="ECO:0000313" key="4">
    <source>
        <dbReference type="Proteomes" id="UP001595548"/>
    </source>
</evidence>
<keyword evidence="1" id="KW-0812">Transmembrane</keyword>
<keyword evidence="4" id="KW-1185">Reference proteome</keyword>
<keyword evidence="1" id="KW-1133">Transmembrane helix</keyword>
<evidence type="ECO:0000313" key="3">
    <source>
        <dbReference type="EMBL" id="MFC3154562.1"/>
    </source>
</evidence>
<name>A0ABV7HLH7_9GAMM</name>
<proteinExistence type="predicted"/>
<feature type="transmembrane region" description="Helical" evidence="1">
    <location>
        <begin position="7"/>
        <end position="26"/>
    </location>
</feature>
<organism evidence="3 4">
    <name type="scientific">Gilvimarinus japonicus</name>
    <dbReference type="NCBI Taxonomy" id="1796469"/>
    <lineage>
        <taxon>Bacteria</taxon>
        <taxon>Pseudomonadati</taxon>
        <taxon>Pseudomonadota</taxon>
        <taxon>Gammaproteobacteria</taxon>
        <taxon>Cellvibrionales</taxon>
        <taxon>Cellvibrionaceae</taxon>
        <taxon>Gilvimarinus</taxon>
    </lineage>
</organism>
<dbReference type="Pfam" id="PF14145">
    <property type="entry name" value="YrhK"/>
    <property type="match status" value="1"/>
</dbReference>
<keyword evidence="1" id="KW-0472">Membrane</keyword>
<dbReference type="InterPro" id="IPR025424">
    <property type="entry name" value="YrhK_domain"/>
</dbReference>
<reference evidence="4" key="1">
    <citation type="journal article" date="2019" name="Int. J. Syst. Evol. Microbiol.">
        <title>The Global Catalogue of Microorganisms (GCM) 10K type strain sequencing project: providing services to taxonomists for standard genome sequencing and annotation.</title>
        <authorList>
            <consortium name="The Broad Institute Genomics Platform"/>
            <consortium name="The Broad Institute Genome Sequencing Center for Infectious Disease"/>
            <person name="Wu L."/>
            <person name="Ma J."/>
        </authorList>
    </citation>
    <scope>NUCLEOTIDE SEQUENCE [LARGE SCALE GENOMIC DNA]</scope>
    <source>
        <strain evidence="4">KCTC 52141</strain>
    </source>
</reference>
<dbReference type="Proteomes" id="UP001595548">
    <property type="component" value="Unassembled WGS sequence"/>
</dbReference>
<evidence type="ECO:0000256" key="1">
    <source>
        <dbReference type="SAM" id="Phobius"/>
    </source>
</evidence>